<evidence type="ECO:0000256" key="8">
    <source>
        <dbReference type="SAM" id="Phobius"/>
    </source>
</evidence>
<comment type="caution">
    <text evidence="10">The sequence shown here is derived from an EMBL/GenBank/DDBJ whole genome shotgun (WGS) entry which is preliminary data.</text>
</comment>
<sequence length="341" mass="39975">MIDNTFTVFLLSYISILTIFIVNFRISQHYNIPYLFYLTVLISLISVIYIPSVLASESTHNFQIKLFVGALNIQFTMKFLELVFCFSWEYIREMPWKFAFIYLNSFPQMPESKEKFSLAMNPIIRRQNIQLILRGICQFIIIQIFLYFISSEWLSAPSSSLPPVIRYLRHGLFSVLLYLAIDAMTGVGFGTYGFLFNIQMKPIFPAFPFASTSLRQFWSRRWNRLIQTSLHLLSFVIIPNLLARFISLNNIAKSFLAFTISGFIHEYVLWFATGIWSGRYMIFFWIHFLLILLEIQMKFPMEPSTFHGKALGWLWTAGITWITTPLFFDPMINSTNITNVK</sequence>
<comment type="subcellular location">
    <subcellularLocation>
        <location evidence="1">Membrane</location>
        <topology evidence="1">Multi-pass membrane protein</topology>
    </subcellularLocation>
</comment>
<keyword evidence="4" id="KW-0808">Transferase</keyword>
<dbReference type="EMBL" id="CAJNOR010001841">
    <property type="protein sequence ID" value="CAF1208140.1"/>
    <property type="molecule type" value="Genomic_DNA"/>
</dbReference>
<evidence type="ECO:0000313" key="12">
    <source>
        <dbReference type="Proteomes" id="UP000663828"/>
    </source>
</evidence>
<keyword evidence="7 8" id="KW-0472">Membrane</keyword>
<comment type="similarity">
    <text evidence="3">Belongs to the wax synthase family.</text>
</comment>
<dbReference type="GO" id="GO:0008374">
    <property type="term" value="F:O-acyltransferase activity"/>
    <property type="evidence" value="ECO:0007669"/>
    <property type="project" value="InterPro"/>
</dbReference>
<comment type="pathway">
    <text evidence="2">Secondary metabolite biosynthesis.</text>
</comment>
<feature type="transmembrane region" description="Helical" evidence="8">
    <location>
        <begin position="131"/>
        <end position="150"/>
    </location>
</feature>
<dbReference type="Proteomes" id="UP000663828">
    <property type="component" value="Unassembled WGS sequence"/>
</dbReference>
<dbReference type="AlphaFoldDB" id="A0A813R407"/>
<evidence type="ECO:0000256" key="2">
    <source>
        <dbReference type="ARBA" id="ARBA00005179"/>
    </source>
</evidence>
<organism evidence="10 13">
    <name type="scientific">Adineta ricciae</name>
    <name type="common">Rotifer</name>
    <dbReference type="NCBI Taxonomy" id="249248"/>
    <lineage>
        <taxon>Eukaryota</taxon>
        <taxon>Metazoa</taxon>
        <taxon>Spiralia</taxon>
        <taxon>Gnathifera</taxon>
        <taxon>Rotifera</taxon>
        <taxon>Eurotatoria</taxon>
        <taxon>Bdelloidea</taxon>
        <taxon>Adinetida</taxon>
        <taxon>Adinetidae</taxon>
        <taxon>Adineta</taxon>
    </lineage>
</organism>
<dbReference type="InterPro" id="IPR032805">
    <property type="entry name" value="Wax_synthase_dom"/>
</dbReference>
<dbReference type="InterPro" id="IPR044851">
    <property type="entry name" value="Wax_synthase"/>
</dbReference>
<evidence type="ECO:0000313" key="13">
    <source>
        <dbReference type="Proteomes" id="UP000663852"/>
    </source>
</evidence>
<accession>A0A813R407</accession>
<dbReference type="Pfam" id="PF13813">
    <property type="entry name" value="MBOAT_2"/>
    <property type="match status" value="1"/>
</dbReference>
<dbReference type="PANTHER" id="PTHR31595:SF57">
    <property type="entry name" value="OS04G0481900 PROTEIN"/>
    <property type="match status" value="1"/>
</dbReference>
<protein>
    <recommendedName>
        <fullName evidence="9">Wax synthase domain-containing protein</fullName>
    </recommendedName>
</protein>
<feature type="transmembrane region" description="Helical" evidence="8">
    <location>
        <begin position="267"/>
        <end position="290"/>
    </location>
</feature>
<feature type="transmembrane region" description="Helical" evidence="8">
    <location>
        <begin position="6"/>
        <end position="22"/>
    </location>
</feature>
<keyword evidence="6 8" id="KW-1133">Transmembrane helix</keyword>
<dbReference type="GO" id="GO:0006629">
    <property type="term" value="P:lipid metabolic process"/>
    <property type="evidence" value="ECO:0007669"/>
    <property type="project" value="InterPro"/>
</dbReference>
<dbReference type="PANTHER" id="PTHR31595">
    <property type="entry name" value="LONG-CHAIN-ALCOHOL O-FATTY-ACYLTRANSFERASE 3-RELATED"/>
    <property type="match status" value="1"/>
</dbReference>
<evidence type="ECO:0000256" key="7">
    <source>
        <dbReference type="ARBA" id="ARBA00023136"/>
    </source>
</evidence>
<dbReference type="Proteomes" id="UP000663852">
    <property type="component" value="Unassembled WGS sequence"/>
</dbReference>
<dbReference type="EMBL" id="CAJNOJ010000009">
    <property type="protein sequence ID" value="CAF0776670.1"/>
    <property type="molecule type" value="Genomic_DNA"/>
</dbReference>
<feature type="transmembrane region" description="Helical" evidence="8">
    <location>
        <begin position="225"/>
        <end position="247"/>
    </location>
</feature>
<feature type="transmembrane region" description="Helical" evidence="8">
    <location>
        <begin position="310"/>
        <end position="328"/>
    </location>
</feature>
<proteinExistence type="inferred from homology"/>
<evidence type="ECO:0000313" key="10">
    <source>
        <dbReference type="EMBL" id="CAF0776670.1"/>
    </source>
</evidence>
<evidence type="ECO:0000256" key="3">
    <source>
        <dbReference type="ARBA" id="ARBA00007282"/>
    </source>
</evidence>
<evidence type="ECO:0000313" key="11">
    <source>
        <dbReference type="EMBL" id="CAF1208140.1"/>
    </source>
</evidence>
<evidence type="ECO:0000256" key="6">
    <source>
        <dbReference type="ARBA" id="ARBA00022989"/>
    </source>
</evidence>
<feature type="transmembrane region" description="Helical" evidence="8">
    <location>
        <begin position="170"/>
        <end position="195"/>
    </location>
</feature>
<dbReference type="OrthoDB" id="10010093at2759"/>
<evidence type="ECO:0000256" key="4">
    <source>
        <dbReference type="ARBA" id="ARBA00022679"/>
    </source>
</evidence>
<feature type="domain" description="Wax synthase" evidence="9">
    <location>
        <begin position="208"/>
        <end position="285"/>
    </location>
</feature>
<feature type="transmembrane region" description="Helical" evidence="8">
    <location>
        <begin position="34"/>
        <end position="54"/>
    </location>
</feature>
<keyword evidence="5 8" id="KW-0812">Transmembrane</keyword>
<evidence type="ECO:0000256" key="1">
    <source>
        <dbReference type="ARBA" id="ARBA00004141"/>
    </source>
</evidence>
<evidence type="ECO:0000256" key="5">
    <source>
        <dbReference type="ARBA" id="ARBA00022692"/>
    </source>
</evidence>
<name>A0A813R407_ADIRI</name>
<reference evidence="10" key="1">
    <citation type="submission" date="2021-02" db="EMBL/GenBank/DDBJ databases">
        <authorList>
            <person name="Nowell W R."/>
        </authorList>
    </citation>
    <scope>NUCLEOTIDE SEQUENCE</scope>
</reference>
<evidence type="ECO:0000259" key="9">
    <source>
        <dbReference type="Pfam" id="PF13813"/>
    </source>
</evidence>
<dbReference type="GO" id="GO:0016020">
    <property type="term" value="C:membrane"/>
    <property type="evidence" value="ECO:0007669"/>
    <property type="project" value="UniProtKB-SubCell"/>
</dbReference>
<feature type="transmembrane region" description="Helical" evidence="8">
    <location>
        <begin position="66"/>
        <end position="88"/>
    </location>
</feature>
<gene>
    <name evidence="10" type="ORF">EDS130_LOCUS3612</name>
    <name evidence="11" type="ORF">XAT740_LOCUS24043</name>
</gene>
<keyword evidence="12" id="KW-1185">Reference proteome</keyword>